<dbReference type="AlphaFoldDB" id="A0AA35YP78"/>
<evidence type="ECO:0000313" key="4">
    <source>
        <dbReference type="Proteomes" id="UP001177003"/>
    </source>
</evidence>
<feature type="compositionally biased region" description="Basic and acidic residues" evidence="1">
    <location>
        <begin position="47"/>
        <end position="80"/>
    </location>
</feature>
<dbReference type="EMBL" id="OX465079">
    <property type="protein sequence ID" value="CAI9277561.1"/>
    <property type="molecule type" value="Genomic_DNA"/>
</dbReference>
<feature type="chain" id="PRO_5041451490" evidence="2">
    <location>
        <begin position="21"/>
        <end position="143"/>
    </location>
</feature>
<feature type="region of interest" description="Disordered" evidence="1">
    <location>
        <begin position="43"/>
        <end position="98"/>
    </location>
</feature>
<gene>
    <name evidence="3" type="ORF">LSALG_LOCUS17479</name>
</gene>
<sequence length="143" mass="14944">MKMNISHGGVCIFMLGVLLSCDPAAYVRPVADASYLFRAGGVNSDSIRPRCSETPSADHTERHESAGQPGREHSGDELPKKPARAGGETKWAGTGGLVSEPIGQTMTTSLIRLVLAACPGMEWDGIEKTGSATGSVFLGGRSL</sequence>
<accession>A0AA35YP78</accession>
<dbReference type="GO" id="GO:0017004">
    <property type="term" value="P:cytochrome complex assembly"/>
    <property type="evidence" value="ECO:0007669"/>
    <property type="project" value="InterPro"/>
</dbReference>
<evidence type="ECO:0000256" key="2">
    <source>
        <dbReference type="SAM" id="SignalP"/>
    </source>
</evidence>
<dbReference type="PROSITE" id="PS51257">
    <property type="entry name" value="PROKAR_LIPOPROTEIN"/>
    <property type="match status" value="1"/>
</dbReference>
<dbReference type="PANTHER" id="PTHR36010:SF1">
    <property type="entry name" value="CYTOCHROME C BIOGENESIS CCMF C-TERMINAL-LIKE MITOCHONDRIAL PROTEIN-RELATED"/>
    <property type="match status" value="1"/>
</dbReference>
<evidence type="ECO:0000256" key="1">
    <source>
        <dbReference type="SAM" id="MobiDB-lite"/>
    </source>
</evidence>
<reference evidence="3" key="1">
    <citation type="submission" date="2023-04" db="EMBL/GenBank/DDBJ databases">
        <authorList>
            <person name="Vijverberg K."/>
            <person name="Xiong W."/>
            <person name="Schranz E."/>
        </authorList>
    </citation>
    <scope>NUCLEOTIDE SEQUENCE</scope>
</reference>
<dbReference type="InterPro" id="IPR044955">
    <property type="entry name" value="CCMFC"/>
</dbReference>
<organism evidence="3 4">
    <name type="scientific">Lactuca saligna</name>
    <name type="common">Willowleaf lettuce</name>
    <dbReference type="NCBI Taxonomy" id="75948"/>
    <lineage>
        <taxon>Eukaryota</taxon>
        <taxon>Viridiplantae</taxon>
        <taxon>Streptophyta</taxon>
        <taxon>Embryophyta</taxon>
        <taxon>Tracheophyta</taxon>
        <taxon>Spermatophyta</taxon>
        <taxon>Magnoliopsida</taxon>
        <taxon>eudicotyledons</taxon>
        <taxon>Gunneridae</taxon>
        <taxon>Pentapetalae</taxon>
        <taxon>asterids</taxon>
        <taxon>campanulids</taxon>
        <taxon>Asterales</taxon>
        <taxon>Asteraceae</taxon>
        <taxon>Cichorioideae</taxon>
        <taxon>Cichorieae</taxon>
        <taxon>Lactucinae</taxon>
        <taxon>Lactuca</taxon>
    </lineage>
</organism>
<feature type="signal peptide" evidence="2">
    <location>
        <begin position="1"/>
        <end position="20"/>
    </location>
</feature>
<keyword evidence="2" id="KW-0732">Signal</keyword>
<proteinExistence type="predicted"/>
<dbReference type="PANTHER" id="PTHR36010">
    <property type="entry name" value="CYTOCHROME C BIOGENESIS CCMF C-TERMINAL-LIKE MITOCHONDRIAL PROTEIN-RELATED"/>
    <property type="match status" value="1"/>
</dbReference>
<dbReference type="Proteomes" id="UP001177003">
    <property type="component" value="Chromosome 3"/>
</dbReference>
<name>A0AA35YP78_LACSI</name>
<evidence type="ECO:0000313" key="3">
    <source>
        <dbReference type="EMBL" id="CAI9277561.1"/>
    </source>
</evidence>
<protein>
    <submittedName>
        <fullName evidence="3">Uncharacterized protein</fullName>
    </submittedName>
</protein>
<keyword evidence="4" id="KW-1185">Reference proteome</keyword>